<keyword evidence="4" id="KW-0812">Transmembrane</keyword>
<feature type="transmembrane region" description="Helical" evidence="4">
    <location>
        <begin position="173"/>
        <end position="192"/>
    </location>
</feature>
<dbReference type="PANTHER" id="PTHR45586:SF1">
    <property type="entry name" value="LIPOPOLYSACCHARIDE ASSEMBLY PROTEIN B"/>
    <property type="match status" value="1"/>
</dbReference>
<dbReference type="AlphaFoldDB" id="A0A538SJ67"/>
<feature type="transmembrane region" description="Helical" evidence="4">
    <location>
        <begin position="147"/>
        <end position="166"/>
    </location>
</feature>
<feature type="transmembrane region" description="Helical" evidence="4">
    <location>
        <begin position="287"/>
        <end position="307"/>
    </location>
</feature>
<proteinExistence type="predicted"/>
<feature type="compositionally biased region" description="Basic residues" evidence="3">
    <location>
        <begin position="1"/>
        <end position="21"/>
    </location>
</feature>
<name>A0A538SJ67_UNCEI</name>
<comment type="caution">
    <text evidence="6">The sequence shown here is derived from an EMBL/GenBank/DDBJ whole genome shotgun (WGS) entry which is preliminary data.</text>
</comment>
<feature type="region of interest" description="Disordered" evidence="3">
    <location>
        <begin position="1"/>
        <end position="28"/>
    </location>
</feature>
<feature type="domain" description="Glycosyltransferase RgtA/B/C/D-like" evidence="5">
    <location>
        <begin position="151"/>
        <end position="255"/>
    </location>
</feature>
<dbReference type="SUPFAM" id="SSF48452">
    <property type="entry name" value="TPR-like"/>
    <property type="match status" value="1"/>
</dbReference>
<evidence type="ECO:0000256" key="3">
    <source>
        <dbReference type="SAM" id="MobiDB-lite"/>
    </source>
</evidence>
<dbReference type="Pfam" id="PF14559">
    <property type="entry name" value="TPR_19"/>
    <property type="match status" value="1"/>
</dbReference>
<feature type="transmembrane region" description="Helical" evidence="4">
    <location>
        <begin position="327"/>
        <end position="343"/>
    </location>
</feature>
<reference evidence="6 7" key="1">
    <citation type="journal article" date="2019" name="Nat. Microbiol.">
        <title>Mediterranean grassland soil C-N compound turnover is dependent on rainfall and depth, and is mediated by genomically divergent microorganisms.</title>
        <authorList>
            <person name="Diamond S."/>
            <person name="Andeer P.F."/>
            <person name="Li Z."/>
            <person name="Crits-Christoph A."/>
            <person name="Burstein D."/>
            <person name="Anantharaman K."/>
            <person name="Lane K.R."/>
            <person name="Thomas B.C."/>
            <person name="Pan C."/>
            <person name="Northen T.R."/>
            <person name="Banfield J.F."/>
        </authorList>
    </citation>
    <scope>NUCLEOTIDE SEQUENCE [LARGE SCALE GENOMIC DNA]</scope>
    <source>
        <strain evidence="6">WS_1</strain>
    </source>
</reference>
<feature type="transmembrane region" description="Helical" evidence="4">
    <location>
        <begin position="394"/>
        <end position="418"/>
    </location>
</feature>
<keyword evidence="2" id="KW-0802">TPR repeat</keyword>
<keyword evidence="1" id="KW-0677">Repeat</keyword>
<dbReference type="Gene3D" id="1.25.40.10">
    <property type="entry name" value="Tetratricopeptide repeat domain"/>
    <property type="match status" value="1"/>
</dbReference>
<feature type="transmembrane region" description="Helical" evidence="4">
    <location>
        <begin position="370"/>
        <end position="388"/>
    </location>
</feature>
<evidence type="ECO:0000256" key="2">
    <source>
        <dbReference type="ARBA" id="ARBA00022803"/>
    </source>
</evidence>
<evidence type="ECO:0000259" key="5">
    <source>
        <dbReference type="Pfam" id="PF13231"/>
    </source>
</evidence>
<dbReference type="Pfam" id="PF13231">
    <property type="entry name" value="PMT_2"/>
    <property type="match status" value="1"/>
</dbReference>
<dbReference type="InterPro" id="IPR051012">
    <property type="entry name" value="CellSynth/LPSAsmb/PSIAsmb"/>
</dbReference>
<evidence type="ECO:0000313" key="6">
    <source>
        <dbReference type="EMBL" id="TMQ51408.1"/>
    </source>
</evidence>
<accession>A0A538SJ67</accession>
<dbReference type="Proteomes" id="UP000316292">
    <property type="component" value="Unassembled WGS sequence"/>
</dbReference>
<sequence length="797" mass="87878">MSKTRPTPKRPRRGHAAARRAHTPETRRGARRFRPDWALLGILALTLAVRLWGVHDRLPDASVGINVLDDTVVEETDRTTMGRAWTLWRGGTTPLDLNPHTGGWPALSFYLTLGLQLAYKLWYSVSHGGVTPAQFQQHVAGPGAGPMFLFARVVGALIGTLTVLLTYRIGAAVAGRTVGLLAGLFLATNTLHVLTSQHVSDPNLLALLFVLLATPPLLGVVAGGSVRDSALAGAMIGLAGACKYVPLILGLPLALANVLRGSAGAPEAGAPAAARAKGPSWIGNRGLWAGLGGMLGALFLATPFLFLDWKRTLIDIGGQRRSLFSDWVGQTVFPISLPTYLAVSIPHAMGWPAYLLALWGMVLLWKKGRVARALVWIPAMIVLANGMLKSPQERYILVAIPYLHIAAALAAVQAFAWVAARVPALRSSPFAERALPILLAGAVVAWPLPELLATRHAWALPDSRHLARQWISRNIGPEHTVAIELYGPVFRPEERAMVIWPFFATQSQLARPVFHEQFLDGFEYHVSSGEISRRFESEPAKYPVENAYYRWLREHAPLVWESDKKGNAGPDIVIRRLPQNISTRAQRDSLFLASMPEPTRVHRVELWCLDASKMFTRVKDYARVEEWARRGLLVGAEPMEGLLRSQLAMALYRQGKADSAEAEIVRALGKMPESASLHVYHAEMLNQKSRHKEALLELYAAYELSKHDPRLHVNLAQTLGFLGRYDEAVQELLLVPPDNSQRGLALRDAAILTLEHLDRPAEALNYLRESIRLDPNQEQADLVRAQIARLEQMLGQR</sequence>
<keyword evidence="4" id="KW-0472">Membrane</keyword>
<dbReference type="PANTHER" id="PTHR45586">
    <property type="entry name" value="TPR REPEAT-CONTAINING PROTEIN PA4667"/>
    <property type="match status" value="1"/>
</dbReference>
<feature type="transmembrane region" description="Helical" evidence="4">
    <location>
        <begin position="230"/>
        <end position="255"/>
    </location>
</feature>
<gene>
    <name evidence="6" type="ORF">E6K71_00410</name>
</gene>
<protein>
    <recommendedName>
        <fullName evidence="5">Glycosyltransferase RgtA/B/C/D-like domain-containing protein</fullName>
    </recommendedName>
</protein>
<evidence type="ECO:0000256" key="1">
    <source>
        <dbReference type="ARBA" id="ARBA00022737"/>
    </source>
</evidence>
<dbReference type="InterPro" id="IPR038731">
    <property type="entry name" value="RgtA/B/C-like"/>
</dbReference>
<evidence type="ECO:0000313" key="7">
    <source>
        <dbReference type="Proteomes" id="UP000316292"/>
    </source>
</evidence>
<dbReference type="InterPro" id="IPR011990">
    <property type="entry name" value="TPR-like_helical_dom_sf"/>
</dbReference>
<evidence type="ECO:0000256" key="4">
    <source>
        <dbReference type="SAM" id="Phobius"/>
    </source>
</evidence>
<feature type="transmembrane region" description="Helical" evidence="4">
    <location>
        <begin position="37"/>
        <end position="54"/>
    </location>
</feature>
<keyword evidence="4" id="KW-1133">Transmembrane helix</keyword>
<organism evidence="6 7">
    <name type="scientific">Eiseniibacteriota bacterium</name>
    <dbReference type="NCBI Taxonomy" id="2212470"/>
    <lineage>
        <taxon>Bacteria</taxon>
        <taxon>Candidatus Eiseniibacteriota</taxon>
    </lineage>
</organism>
<dbReference type="EMBL" id="VBOR01000011">
    <property type="protein sequence ID" value="TMQ51408.1"/>
    <property type="molecule type" value="Genomic_DNA"/>
</dbReference>
<feature type="transmembrane region" description="Helical" evidence="4">
    <location>
        <begin position="204"/>
        <end position="223"/>
    </location>
</feature>